<evidence type="ECO:0000313" key="1">
    <source>
        <dbReference type="EMBL" id="ATL46556.1"/>
    </source>
</evidence>
<proteinExistence type="predicted"/>
<dbReference type="AlphaFoldDB" id="A0A291QRK2"/>
<dbReference type="KEGG" id="cbae:COR50_04830"/>
<sequence length="218" mass="24619">MLTVRGNVSPVNGIVDIGLVKITCIQEQPGRPKPIVIIPTDTIYYNGSIGVELNSARHTVEVNSTMSQEVIRTGYHLLDLKKFNYFKFKSIEELDPGKVNWEPIQKKMVGMKLTFPYYVGQKYTVSDTVINDKKLQLVHYIFSGESMEAAPTKIIIDPDKSCPVPLKSISEKFKGRVLALIFDYPINQAVTTIQFDYEDNIEPTSEVKNIYQKIGALL</sequence>
<organism evidence="1 2">
    <name type="scientific">Chitinophaga caeni</name>
    <dbReference type="NCBI Taxonomy" id="2029983"/>
    <lineage>
        <taxon>Bacteria</taxon>
        <taxon>Pseudomonadati</taxon>
        <taxon>Bacteroidota</taxon>
        <taxon>Chitinophagia</taxon>
        <taxon>Chitinophagales</taxon>
        <taxon>Chitinophagaceae</taxon>
        <taxon>Chitinophaga</taxon>
    </lineage>
</organism>
<protein>
    <submittedName>
        <fullName evidence="1">Uncharacterized protein</fullName>
    </submittedName>
</protein>
<accession>A0A291QRK2</accession>
<dbReference type="Proteomes" id="UP000220133">
    <property type="component" value="Chromosome"/>
</dbReference>
<evidence type="ECO:0000313" key="2">
    <source>
        <dbReference type="Proteomes" id="UP000220133"/>
    </source>
</evidence>
<dbReference type="EMBL" id="CP023777">
    <property type="protein sequence ID" value="ATL46556.1"/>
    <property type="molecule type" value="Genomic_DNA"/>
</dbReference>
<name>A0A291QRK2_9BACT</name>
<keyword evidence="2" id="KW-1185">Reference proteome</keyword>
<reference evidence="1 2" key="1">
    <citation type="submission" date="2017-10" db="EMBL/GenBank/DDBJ databases">
        <title>Paenichitinophaga pekingensis gen. nov., sp. nov., isolated from activated sludge.</title>
        <authorList>
            <person name="Jin D."/>
            <person name="Kong X."/>
            <person name="Deng Y."/>
            <person name="Bai Z."/>
        </authorList>
    </citation>
    <scope>NUCLEOTIDE SEQUENCE [LARGE SCALE GENOMIC DNA]</scope>
    <source>
        <strain evidence="1 2">13</strain>
    </source>
</reference>
<gene>
    <name evidence="1" type="ORF">COR50_04830</name>
</gene>